<dbReference type="InterPro" id="IPR001608">
    <property type="entry name" value="Ala_racemase_N"/>
</dbReference>
<proteinExistence type="inferred from homology"/>
<dbReference type="OrthoDB" id="9804072at2"/>
<evidence type="ECO:0000256" key="3">
    <source>
        <dbReference type="PIRSR" id="PIRSR004848-1"/>
    </source>
</evidence>
<dbReference type="Proteomes" id="UP000216063">
    <property type="component" value="Unassembled WGS sequence"/>
</dbReference>
<feature type="domain" description="Alanine racemase N-terminal" evidence="5">
    <location>
        <begin position="15"/>
        <end position="244"/>
    </location>
</feature>
<feature type="modified residue" description="N6-(pyridoxal phosphate)lysine" evidence="2 3">
    <location>
        <position position="43"/>
    </location>
</feature>
<comment type="function">
    <text evidence="2">Pyridoxal 5'-phosphate (PLP)-binding protein, which is involved in PLP homeostasis.</text>
</comment>
<name>A0A255D9R7_9MYCO</name>
<dbReference type="SUPFAM" id="SSF51419">
    <property type="entry name" value="PLP-binding barrel"/>
    <property type="match status" value="1"/>
</dbReference>
<comment type="caution">
    <text evidence="6">The sequence shown here is derived from an EMBL/GenBank/DDBJ whole genome shotgun (WGS) entry which is preliminary data.</text>
</comment>
<evidence type="ECO:0000256" key="4">
    <source>
        <dbReference type="RuleBase" id="RU004514"/>
    </source>
</evidence>
<dbReference type="AlphaFoldDB" id="A0A255D9R7"/>
<dbReference type="Pfam" id="PF01168">
    <property type="entry name" value="Ala_racemase_N"/>
    <property type="match status" value="1"/>
</dbReference>
<dbReference type="PIRSF" id="PIRSF004848">
    <property type="entry name" value="YBL036c_PLPDEIII"/>
    <property type="match status" value="1"/>
</dbReference>
<dbReference type="InterPro" id="IPR011078">
    <property type="entry name" value="PyrdxlP_homeostasis"/>
</dbReference>
<accession>A0A255D9R7</accession>
<organism evidence="6 7">
    <name type="scientific">Mycolicibacterium sphagni</name>
    <dbReference type="NCBI Taxonomy" id="1786"/>
    <lineage>
        <taxon>Bacteria</taxon>
        <taxon>Bacillati</taxon>
        <taxon>Actinomycetota</taxon>
        <taxon>Actinomycetes</taxon>
        <taxon>Mycobacteriales</taxon>
        <taxon>Mycobacteriaceae</taxon>
        <taxon>Mycolicibacterium</taxon>
    </lineage>
</organism>
<dbReference type="EMBL" id="NOZR01000024">
    <property type="protein sequence ID" value="OYN76004.1"/>
    <property type="molecule type" value="Genomic_DNA"/>
</dbReference>
<evidence type="ECO:0000313" key="6">
    <source>
        <dbReference type="EMBL" id="OYN76004.1"/>
    </source>
</evidence>
<dbReference type="InterPro" id="IPR029066">
    <property type="entry name" value="PLP-binding_barrel"/>
</dbReference>
<dbReference type="HAMAP" id="MF_02087">
    <property type="entry name" value="PLP_homeostasis"/>
    <property type="match status" value="1"/>
</dbReference>
<dbReference type="RefSeq" id="WP_094483470.1">
    <property type="nucleotide sequence ID" value="NZ_NOZR01000024.1"/>
</dbReference>
<gene>
    <name evidence="6" type="ORF">CG716_23155</name>
</gene>
<dbReference type="CDD" id="cd00635">
    <property type="entry name" value="PLPDE_III_YBL036c_like"/>
    <property type="match status" value="1"/>
</dbReference>
<evidence type="ECO:0000256" key="2">
    <source>
        <dbReference type="HAMAP-Rule" id="MF_02087"/>
    </source>
</evidence>
<dbReference type="GO" id="GO:0030170">
    <property type="term" value="F:pyridoxal phosphate binding"/>
    <property type="evidence" value="ECO:0007669"/>
    <property type="project" value="UniProtKB-UniRule"/>
</dbReference>
<comment type="similarity">
    <text evidence="2 4">Belongs to the pyridoxal phosphate-binding protein YggS/PROSC family.</text>
</comment>
<dbReference type="Gene3D" id="3.20.20.10">
    <property type="entry name" value="Alanine racemase"/>
    <property type="match status" value="1"/>
</dbReference>
<reference evidence="6 7" key="1">
    <citation type="submission" date="2017-07" db="EMBL/GenBank/DDBJ databases">
        <title>The new phylogeny of genus Mycobacterium.</title>
        <authorList>
            <person name="Tortoli E."/>
            <person name="Trovato A."/>
            <person name="Cirillo D.M."/>
        </authorList>
    </citation>
    <scope>NUCLEOTIDE SEQUENCE [LARGE SCALE GENOMIC DNA]</scope>
    <source>
        <strain evidence="6 7">ATCC 33027</strain>
    </source>
</reference>
<dbReference type="NCBIfam" id="TIGR00044">
    <property type="entry name" value="YggS family pyridoxal phosphate-dependent enzyme"/>
    <property type="match status" value="1"/>
</dbReference>
<keyword evidence="1 2" id="KW-0663">Pyridoxal phosphate</keyword>
<evidence type="ECO:0000313" key="7">
    <source>
        <dbReference type="Proteomes" id="UP000216063"/>
    </source>
</evidence>
<evidence type="ECO:0000259" key="5">
    <source>
        <dbReference type="Pfam" id="PF01168"/>
    </source>
</evidence>
<keyword evidence="7" id="KW-1185">Reference proteome</keyword>
<comment type="cofactor">
    <cofactor evidence="3">
        <name>pyridoxal 5'-phosphate</name>
        <dbReference type="ChEBI" id="CHEBI:597326"/>
    </cofactor>
</comment>
<sequence length="248" mass="25363">MTAATTRETDLATALGALRDRVSDAAAAAGRDVSGIELLPVTKFFPATDVAILWGLGCRAFGESREQEASAKIAEFGQLTGASNVRWDMIGQIQSNKAKAVAAWADSVHSLSTAKVAAALDRGAAHAIEQGIRTAPVKVFVQISLDGDTSRGGVDVGDPDAVDALCAQVADAGALKLAGLMAIPPLGVDPDTAFAALAAEHRRVLQSHPEATGLSAGMSGDLEAAVRHGSTCLRVGTALMGQRPLTSP</sequence>
<dbReference type="PANTHER" id="PTHR10146:SF14">
    <property type="entry name" value="PYRIDOXAL PHOSPHATE HOMEOSTASIS PROTEIN"/>
    <property type="match status" value="1"/>
</dbReference>
<dbReference type="PANTHER" id="PTHR10146">
    <property type="entry name" value="PROLINE SYNTHETASE CO-TRANSCRIBED BACTERIAL HOMOLOG PROTEIN"/>
    <property type="match status" value="1"/>
</dbReference>
<protein>
    <recommendedName>
        <fullName evidence="2">Pyridoxal phosphate homeostasis protein</fullName>
        <shortName evidence="2">PLP homeostasis protein</shortName>
    </recommendedName>
</protein>
<evidence type="ECO:0000256" key="1">
    <source>
        <dbReference type="ARBA" id="ARBA00022898"/>
    </source>
</evidence>